<dbReference type="GO" id="GO:0051539">
    <property type="term" value="F:4 iron, 4 sulfur cluster binding"/>
    <property type="evidence" value="ECO:0007669"/>
    <property type="project" value="TreeGrafter"/>
</dbReference>
<protein>
    <submittedName>
        <fullName evidence="2">Oxygen-independent coproporphyrinogen III oxidase</fullName>
    </submittedName>
</protein>
<dbReference type="InterPro" id="IPR010723">
    <property type="entry name" value="HemN_C"/>
</dbReference>
<dbReference type="GO" id="GO:0006779">
    <property type="term" value="P:porphyrin-containing compound biosynthetic process"/>
    <property type="evidence" value="ECO:0007669"/>
    <property type="project" value="TreeGrafter"/>
</dbReference>
<dbReference type="GO" id="GO:0005737">
    <property type="term" value="C:cytoplasm"/>
    <property type="evidence" value="ECO:0007669"/>
    <property type="project" value="TreeGrafter"/>
</dbReference>
<dbReference type="InterPro" id="IPR034505">
    <property type="entry name" value="Coproporphyrinogen-III_oxidase"/>
</dbReference>
<name>J9GEV0_9ZZZZ</name>
<feature type="domain" description="HemN C-terminal" evidence="1">
    <location>
        <begin position="156"/>
        <end position="221"/>
    </location>
</feature>
<comment type="caution">
    <text evidence="2">The sequence shown here is derived from an EMBL/GenBank/DDBJ whole genome shotgun (WGS) entry which is preliminary data.</text>
</comment>
<gene>
    <name evidence="2" type="ORF">EVA_14016</name>
</gene>
<dbReference type="SUPFAM" id="SSF102114">
    <property type="entry name" value="Radical SAM enzymes"/>
    <property type="match status" value="1"/>
</dbReference>
<evidence type="ECO:0000313" key="2">
    <source>
        <dbReference type="EMBL" id="EJW97884.1"/>
    </source>
</evidence>
<evidence type="ECO:0000259" key="1">
    <source>
        <dbReference type="Pfam" id="PF06969"/>
    </source>
</evidence>
<dbReference type="InterPro" id="IPR058240">
    <property type="entry name" value="rSAM_sf"/>
</dbReference>
<dbReference type="EMBL" id="AMCI01004538">
    <property type="protein sequence ID" value="EJW97884.1"/>
    <property type="molecule type" value="Genomic_DNA"/>
</dbReference>
<dbReference type="PANTHER" id="PTHR13932">
    <property type="entry name" value="COPROPORPHYRINIGEN III OXIDASE"/>
    <property type="match status" value="1"/>
</dbReference>
<dbReference type="PANTHER" id="PTHR13932:SF5">
    <property type="entry name" value="RADICAL S-ADENOSYL METHIONINE DOMAIN-CONTAINING PROTEIN 1, MITOCHONDRIAL"/>
    <property type="match status" value="1"/>
</dbReference>
<reference evidence="2" key="1">
    <citation type="journal article" date="2012" name="PLoS ONE">
        <title>Gene sets for utilization of primary and secondary nutrition supplies in the distal gut of endangered iberian lynx.</title>
        <authorList>
            <person name="Alcaide M."/>
            <person name="Messina E."/>
            <person name="Richter M."/>
            <person name="Bargiela R."/>
            <person name="Peplies J."/>
            <person name="Huws S.A."/>
            <person name="Newbold C.J."/>
            <person name="Golyshin P.N."/>
            <person name="Simon M.A."/>
            <person name="Lopez G."/>
            <person name="Yakimov M.M."/>
            <person name="Ferrer M."/>
        </authorList>
    </citation>
    <scope>NUCLEOTIDE SEQUENCE</scope>
</reference>
<dbReference type="Gene3D" id="3.30.750.200">
    <property type="match status" value="1"/>
</dbReference>
<proteinExistence type="predicted"/>
<accession>J9GEV0</accession>
<organism evidence="2">
    <name type="scientific">gut metagenome</name>
    <dbReference type="NCBI Taxonomy" id="749906"/>
    <lineage>
        <taxon>unclassified sequences</taxon>
        <taxon>metagenomes</taxon>
        <taxon>organismal metagenomes</taxon>
    </lineage>
</organism>
<sequence length="236" mass="26256">MQQAGFENITVDLIYGLPGQTFSRWQADLDQVAQLGVQHLSAYALSYEEGTALTKMRDAGTVVETDEEILRQMYLYLIERTRALGFEHYEISNFCLPGFASRHNSSYWQGVPYLGVGPGAHSFDGVQSRRANQPDLKAYIAAAEAGGAVPAQVEVLDEEEMFEEYLLTSMRTAKGADLAYVSARFGEARQQELLRLAQRFIKQGNLKLNDGHLQLTVEGIFISDYVLSDLIAAADF</sequence>
<dbReference type="AlphaFoldDB" id="J9GEV0"/>
<dbReference type="Pfam" id="PF06969">
    <property type="entry name" value="HemN_C"/>
    <property type="match status" value="1"/>
</dbReference>